<feature type="transmembrane region" description="Helical" evidence="2">
    <location>
        <begin position="268"/>
        <end position="289"/>
    </location>
</feature>
<dbReference type="InterPro" id="IPR045122">
    <property type="entry name" value="Csc1-like"/>
</dbReference>
<evidence type="ECO:0000256" key="1">
    <source>
        <dbReference type="SAM" id="MobiDB-lite"/>
    </source>
</evidence>
<feature type="transmembrane region" description="Helical" evidence="2">
    <location>
        <begin position="524"/>
        <end position="545"/>
    </location>
</feature>
<feature type="transmembrane region" description="Helical" evidence="2">
    <location>
        <begin position="668"/>
        <end position="694"/>
    </location>
</feature>
<protein>
    <submittedName>
        <fullName evidence="3">Transmembrane protein, putative</fullName>
    </submittedName>
</protein>
<feature type="transmembrane region" description="Helical" evidence="2">
    <location>
        <begin position="714"/>
        <end position="737"/>
    </location>
</feature>
<accession>I7M7V8</accession>
<dbReference type="GO" id="GO:0005886">
    <property type="term" value="C:plasma membrane"/>
    <property type="evidence" value="ECO:0007669"/>
    <property type="project" value="TreeGrafter"/>
</dbReference>
<evidence type="ECO:0000256" key="2">
    <source>
        <dbReference type="SAM" id="Phobius"/>
    </source>
</evidence>
<dbReference type="GO" id="GO:0005227">
    <property type="term" value="F:calcium-activated cation channel activity"/>
    <property type="evidence" value="ECO:0007669"/>
    <property type="project" value="InterPro"/>
</dbReference>
<keyword evidence="2" id="KW-0472">Membrane</keyword>
<dbReference type="RefSeq" id="XP_001016342.2">
    <property type="nucleotide sequence ID" value="XM_001016342.2"/>
</dbReference>
<dbReference type="PANTHER" id="PTHR13018:SF83">
    <property type="entry name" value="RRM DOMAIN-CONTAINING PROTEIN"/>
    <property type="match status" value="1"/>
</dbReference>
<feature type="transmembrane region" description="Helical" evidence="2">
    <location>
        <begin position="557"/>
        <end position="581"/>
    </location>
</feature>
<dbReference type="AlphaFoldDB" id="I7M7V8"/>
<keyword evidence="2" id="KW-1133">Transmembrane helix</keyword>
<feature type="compositionally biased region" description="Low complexity" evidence="1">
    <location>
        <begin position="123"/>
        <end position="135"/>
    </location>
</feature>
<gene>
    <name evidence="3" type="ORF">TTHERM_00128610</name>
</gene>
<evidence type="ECO:0000313" key="3">
    <source>
        <dbReference type="EMBL" id="EAR96097.2"/>
    </source>
</evidence>
<proteinExistence type="predicted"/>
<keyword evidence="4" id="KW-1185">Reference proteome</keyword>
<feature type="transmembrane region" description="Helical" evidence="2">
    <location>
        <begin position="187"/>
        <end position="205"/>
    </location>
</feature>
<organism evidence="3 4">
    <name type="scientific">Tetrahymena thermophila (strain SB210)</name>
    <dbReference type="NCBI Taxonomy" id="312017"/>
    <lineage>
        <taxon>Eukaryota</taxon>
        <taxon>Sar</taxon>
        <taxon>Alveolata</taxon>
        <taxon>Ciliophora</taxon>
        <taxon>Intramacronucleata</taxon>
        <taxon>Oligohymenophorea</taxon>
        <taxon>Hymenostomatida</taxon>
        <taxon>Tetrahymenina</taxon>
        <taxon>Tetrahymenidae</taxon>
        <taxon>Tetrahymena</taxon>
    </lineage>
</organism>
<dbReference type="GeneID" id="7832313"/>
<keyword evidence="2 3" id="KW-0812">Transmembrane</keyword>
<feature type="transmembrane region" description="Helical" evidence="2">
    <location>
        <begin position="601"/>
        <end position="626"/>
    </location>
</feature>
<dbReference type="EMBL" id="GG662699">
    <property type="protein sequence ID" value="EAR96097.2"/>
    <property type="molecule type" value="Genomic_DNA"/>
</dbReference>
<evidence type="ECO:0000313" key="4">
    <source>
        <dbReference type="Proteomes" id="UP000009168"/>
    </source>
</evidence>
<reference evidence="4" key="1">
    <citation type="journal article" date="2006" name="PLoS Biol.">
        <title>Macronuclear genome sequence of the ciliate Tetrahymena thermophila, a model eukaryote.</title>
        <authorList>
            <person name="Eisen J.A."/>
            <person name="Coyne R.S."/>
            <person name="Wu M."/>
            <person name="Wu D."/>
            <person name="Thiagarajan M."/>
            <person name="Wortman J.R."/>
            <person name="Badger J.H."/>
            <person name="Ren Q."/>
            <person name="Amedeo P."/>
            <person name="Jones K.M."/>
            <person name="Tallon L.J."/>
            <person name="Delcher A.L."/>
            <person name="Salzberg S.L."/>
            <person name="Silva J.C."/>
            <person name="Haas B.J."/>
            <person name="Majoros W.H."/>
            <person name="Farzad M."/>
            <person name="Carlton J.M."/>
            <person name="Smith R.K. Jr."/>
            <person name="Garg J."/>
            <person name="Pearlman R.E."/>
            <person name="Karrer K.M."/>
            <person name="Sun L."/>
            <person name="Manning G."/>
            <person name="Elde N.C."/>
            <person name="Turkewitz A.P."/>
            <person name="Asai D.J."/>
            <person name="Wilkes D.E."/>
            <person name="Wang Y."/>
            <person name="Cai H."/>
            <person name="Collins K."/>
            <person name="Stewart B.A."/>
            <person name="Lee S.R."/>
            <person name="Wilamowska K."/>
            <person name="Weinberg Z."/>
            <person name="Ruzzo W.L."/>
            <person name="Wloga D."/>
            <person name="Gaertig J."/>
            <person name="Frankel J."/>
            <person name="Tsao C.-C."/>
            <person name="Gorovsky M.A."/>
            <person name="Keeling P.J."/>
            <person name="Waller R.F."/>
            <person name="Patron N.J."/>
            <person name="Cherry J.M."/>
            <person name="Stover N.A."/>
            <person name="Krieger C.J."/>
            <person name="del Toro C."/>
            <person name="Ryder H.F."/>
            <person name="Williamson S.C."/>
            <person name="Barbeau R.A."/>
            <person name="Hamilton E.P."/>
            <person name="Orias E."/>
        </authorList>
    </citation>
    <scope>NUCLEOTIDE SEQUENCE [LARGE SCALE GENOMIC DNA]</scope>
    <source>
        <strain evidence="4">SB210</strain>
    </source>
</reference>
<name>I7M7V8_TETTS</name>
<dbReference type="KEGG" id="tet:TTHERM_00128610"/>
<dbReference type="InParanoid" id="I7M7V8"/>
<feature type="transmembrane region" description="Helical" evidence="2">
    <location>
        <begin position="483"/>
        <end position="504"/>
    </location>
</feature>
<dbReference type="Proteomes" id="UP000009168">
    <property type="component" value="Unassembled WGS sequence"/>
</dbReference>
<feature type="region of interest" description="Disordered" evidence="1">
    <location>
        <begin position="115"/>
        <end position="135"/>
    </location>
</feature>
<dbReference type="PANTHER" id="PTHR13018">
    <property type="entry name" value="PROBABLE MEMBRANE PROTEIN DUF221-RELATED"/>
    <property type="match status" value="1"/>
</dbReference>
<sequence>MDSSCFTEESKNELLDVIQDNNLPFQAQQPPQQPQRRVSNLLKETLKAEFSSSVKNVQPSFPFFERRGVQEDFFDSSDRISFGSDFNPFKYPGTIQEALIHEQANILGEKKIENKSKKREQSINDSQNSDRQQQDYQNIQDDIESQFCKCCGKMINNKKLTFFKFNYSCINKKYGGSLSYLFQVNKFFIATILAVILIYLIYFQIQTEKVCSNIKNKYKNQQEFSTQYSKQHDKQTQEQEFPECLTLFRLSIISEVQLRRYSDQDTQIYLADLKFIILLLLQVSNIFFYQSPQILKKMNKIKQETQLTKLRKQSLLIKYLPQLYTDEEIVKNLQLIVKNTYNLNVKIACITNIYNTYEKHKLVNQRMDLLQKIYSCTKQTKKQKLIEKLRFNYSQLKQLSDESSVFSGQIIITFLSEKDQIIVYNLLNKSYFLSTVHKLKQQLCDQSKEKTTRRIICEKAPELSEIIWQNIGYLGKQKGQLSVLLIAFTLIIFIGLPRLTQFLYEWQFNSKSRNETLSQKVTDYLISLILFVISNFVWIFMKYLLQKSKQPTLYIESIYMVVCNFAFHLQFYIIVPIFLTYFSINFKEDKVDYEKVNVKVYGIVTLISGFCGLSLLEIFLGPQYLLHRYRKWKIQRGKKQYFQQALNNLYQRPNFPLEKRVVILYKQYTFGIIISFICPIAWFYVLGGLIFHFIGNRFAIVYQYSMYSFYNYKIVTVATRIAAIAMMYVVTISYLLTEQIDGFFTRESYIQFAKYMLVFNVFINTIFENVYKAIKKRRKNIQTIQKKMMKREESFEVTDEGNENLYSYYNKYQEVQGKIHPSWSDEKVEEIIFNQNN</sequence>